<comment type="caution">
    <text evidence="5">The sequence shown here is derived from an EMBL/GenBank/DDBJ whole genome shotgun (WGS) entry which is preliminary data.</text>
</comment>
<dbReference type="CDD" id="cd00093">
    <property type="entry name" value="HTH_XRE"/>
    <property type="match status" value="1"/>
</dbReference>
<gene>
    <name evidence="5" type="ORF">ACI2L5_26995</name>
</gene>
<dbReference type="SUPFAM" id="SSF52540">
    <property type="entry name" value="P-loop containing nucleoside triphosphate hydrolases"/>
    <property type="match status" value="1"/>
</dbReference>
<dbReference type="InterPro" id="IPR015943">
    <property type="entry name" value="WD40/YVTN_repeat-like_dom_sf"/>
</dbReference>
<evidence type="ECO:0000256" key="1">
    <source>
        <dbReference type="ARBA" id="ARBA00022574"/>
    </source>
</evidence>
<reference evidence="5 6" key="1">
    <citation type="submission" date="2024-11" db="EMBL/GenBank/DDBJ databases">
        <title>The Natural Products Discovery Center: Release of the First 8490 Sequenced Strains for Exploring Actinobacteria Biosynthetic Diversity.</title>
        <authorList>
            <person name="Kalkreuter E."/>
            <person name="Kautsar S.A."/>
            <person name="Yang D."/>
            <person name="Bader C.D."/>
            <person name="Teijaro C.N."/>
            <person name="Fluegel L."/>
            <person name="Davis C.M."/>
            <person name="Simpson J.R."/>
            <person name="Lauterbach L."/>
            <person name="Steele A.D."/>
            <person name="Gui C."/>
            <person name="Meng S."/>
            <person name="Li G."/>
            <person name="Viehrig K."/>
            <person name="Ye F."/>
            <person name="Su P."/>
            <person name="Kiefer A.F."/>
            <person name="Nichols A."/>
            <person name="Cepeda A.J."/>
            <person name="Yan W."/>
            <person name="Fan B."/>
            <person name="Jiang Y."/>
            <person name="Adhikari A."/>
            <person name="Zheng C.-J."/>
            <person name="Schuster L."/>
            <person name="Cowan T.M."/>
            <person name="Smanski M.J."/>
            <person name="Chevrette M.G."/>
            <person name="De Carvalho L.P.S."/>
            <person name="Shen B."/>
        </authorList>
    </citation>
    <scope>NUCLEOTIDE SEQUENCE [LARGE SCALE GENOMIC DNA]</scope>
    <source>
        <strain evidence="5 6">NPDC020863</strain>
    </source>
</reference>
<feature type="repeat" description="WD" evidence="3">
    <location>
        <begin position="671"/>
        <end position="687"/>
    </location>
</feature>
<dbReference type="SMART" id="SM00320">
    <property type="entry name" value="WD40"/>
    <property type="match status" value="4"/>
</dbReference>
<dbReference type="Gene3D" id="2.130.10.10">
    <property type="entry name" value="YVTN repeat-like/Quinoprotein amine dehydrogenase"/>
    <property type="match status" value="4"/>
</dbReference>
<dbReference type="PROSITE" id="PS50294">
    <property type="entry name" value="WD_REPEATS_REGION"/>
    <property type="match status" value="1"/>
</dbReference>
<feature type="repeat" description="WD" evidence="3">
    <location>
        <begin position="1173"/>
        <end position="1214"/>
    </location>
</feature>
<evidence type="ECO:0000256" key="3">
    <source>
        <dbReference type="PROSITE-ProRule" id="PRU00221"/>
    </source>
</evidence>
<feature type="repeat" description="WD" evidence="3">
    <location>
        <begin position="1135"/>
        <end position="1166"/>
    </location>
</feature>
<dbReference type="Proteomes" id="UP001620295">
    <property type="component" value="Unassembled WGS sequence"/>
</dbReference>
<dbReference type="InterPro" id="IPR019775">
    <property type="entry name" value="WD40_repeat_CS"/>
</dbReference>
<evidence type="ECO:0000256" key="2">
    <source>
        <dbReference type="ARBA" id="ARBA00022737"/>
    </source>
</evidence>
<accession>A0ABW8LRM7</accession>
<dbReference type="InterPro" id="IPR001387">
    <property type="entry name" value="Cro/C1-type_HTH"/>
</dbReference>
<proteinExistence type="predicted"/>
<protein>
    <submittedName>
        <fullName evidence="5">Helix-turn-helix domain-containing protein</fullName>
    </submittedName>
</protein>
<dbReference type="InterPro" id="IPR011047">
    <property type="entry name" value="Quinoprotein_ADH-like_sf"/>
</dbReference>
<keyword evidence="6" id="KW-1185">Reference proteome</keyword>
<evidence type="ECO:0000259" key="4">
    <source>
        <dbReference type="SMART" id="SM00530"/>
    </source>
</evidence>
<evidence type="ECO:0000313" key="5">
    <source>
        <dbReference type="EMBL" id="MFK4268565.1"/>
    </source>
</evidence>
<dbReference type="SUPFAM" id="SSF82171">
    <property type="entry name" value="DPP6 N-terminal domain-like"/>
    <property type="match status" value="1"/>
</dbReference>
<dbReference type="PROSITE" id="PS50082">
    <property type="entry name" value="WD_REPEATS_2"/>
    <property type="match status" value="3"/>
</dbReference>
<dbReference type="Pfam" id="PF20703">
    <property type="entry name" value="nSTAND1"/>
    <property type="match status" value="1"/>
</dbReference>
<dbReference type="InterPro" id="IPR049052">
    <property type="entry name" value="nSTAND1"/>
</dbReference>
<keyword evidence="1 3" id="KW-0853">WD repeat</keyword>
<dbReference type="PANTHER" id="PTHR19879:SF9">
    <property type="entry name" value="TRANSCRIPTION INITIATION FACTOR TFIID SUBUNIT 5"/>
    <property type="match status" value="1"/>
</dbReference>
<organism evidence="5 6">
    <name type="scientific">Streptomyces milbemycinicus</name>
    <dbReference type="NCBI Taxonomy" id="476552"/>
    <lineage>
        <taxon>Bacteria</taxon>
        <taxon>Bacillati</taxon>
        <taxon>Actinomycetota</taxon>
        <taxon>Actinomycetes</taxon>
        <taxon>Kitasatosporales</taxon>
        <taxon>Streptomycetaceae</taxon>
        <taxon>Streptomyces</taxon>
    </lineage>
</organism>
<dbReference type="PANTHER" id="PTHR19879">
    <property type="entry name" value="TRANSCRIPTION INITIATION FACTOR TFIID"/>
    <property type="match status" value="1"/>
</dbReference>
<name>A0ABW8LRM7_9ACTN</name>
<dbReference type="SUPFAM" id="SSF47413">
    <property type="entry name" value="lambda repressor-like DNA-binding domains"/>
    <property type="match status" value="1"/>
</dbReference>
<evidence type="ECO:0000313" key="6">
    <source>
        <dbReference type="Proteomes" id="UP001620295"/>
    </source>
</evidence>
<dbReference type="SMART" id="SM00530">
    <property type="entry name" value="HTH_XRE"/>
    <property type="match status" value="1"/>
</dbReference>
<dbReference type="Pfam" id="PF00400">
    <property type="entry name" value="WD40"/>
    <property type="match status" value="2"/>
</dbReference>
<keyword evidence="2" id="KW-0677">Repeat</keyword>
<dbReference type="InterPro" id="IPR027417">
    <property type="entry name" value="P-loop_NTPase"/>
</dbReference>
<dbReference type="EMBL" id="JBJDQH010000009">
    <property type="protein sequence ID" value="MFK4268565.1"/>
    <property type="molecule type" value="Genomic_DNA"/>
</dbReference>
<dbReference type="Gene3D" id="3.40.50.300">
    <property type="entry name" value="P-loop containing nucleotide triphosphate hydrolases"/>
    <property type="match status" value="1"/>
</dbReference>
<dbReference type="SUPFAM" id="SSF50998">
    <property type="entry name" value="Quinoprotein alcohol dehydrogenase-like"/>
    <property type="match status" value="1"/>
</dbReference>
<dbReference type="InterPro" id="IPR001680">
    <property type="entry name" value="WD40_rpt"/>
</dbReference>
<feature type="domain" description="HTH cro/C1-type" evidence="4">
    <location>
        <begin position="22"/>
        <end position="78"/>
    </location>
</feature>
<dbReference type="PROSITE" id="PS00678">
    <property type="entry name" value="WD_REPEATS_1"/>
    <property type="match status" value="1"/>
</dbReference>
<dbReference type="InterPro" id="IPR010982">
    <property type="entry name" value="Lambda_DNA-bd_dom_sf"/>
</dbReference>
<dbReference type="RefSeq" id="WP_404747319.1">
    <property type="nucleotide sequence ID" value="NZ_JBJDQH010000009.1"/>
</dbReference>
<sequence length="1283" mass="140768">MAGRREVPVDPSAGPVQRFAFELRKLRAEAGGLTYRVMAQRTGYSSTTLSQAAGGDRLPTLPVALAYVRACGGDRAEWEARWREVVEEEAARAVEDRAADGTDPPYRGLARFETGDTDRFFGRERLTGDLLDLVRRERFAAVFGPSGSGKSSLLRAGLIPALRQGRMTAPRLAAIRVLSPGERPFGSHARLLTPADTGGAADTLVIVDQFEEIFTLCRDPEERIRFIDLLLAAREAGSHLRVLIAVRADFYGQCAEQRDLADALRDTTMLVGPMTPVELREAVVKPAAAHRLIVEQALTARLVNEVAGAPGGLPLLSHVLLETWLRRRGGKLTLEGYQAAGGLDGAITKTAEDVYARLTPQQADLARGILLRLISPGDGTPDTRRPARRAELDTTRHAEETAVVVERLTRARLLTLDGDNVDLAHEALINGWPRLRGWIEQDRDRLRIHRKLTEAAAAWAELSEDSGALYRGARLTMAEERLARDDLTAVEQSFLTAGIAHRDREQRAAARTTRRLRRLRAALSVAAVLALLAGVIAWQQNRSQERERIQTQARRIAALADSLRATDPVTAMRLSVASWRLADLPETRSALMAAAAQPEQDAFADPDADPGTVRYLSPDGRTLVSVGAKGVVRWDVRTHRRTATFPGLGDNLAQAGVLSADASRLTLVREDGRVRIWDVRSGRVLRDRMPADDGAEISPSGRVLVLYRTWGPQKVVQLRDARTQRVLLERRMTRQLPELGDGQPFEVPDWTQRRLHQQRLVRWYPLPDAQVSPDDRLVALCLPGARLEIWDVAGRRRLRTQWAPKAAAGNCVREDFQFTPDGSRLVFRGATGVRRWDIASGRELPEIRHKGLRELAFSADGRFMAATDADEVLLWRTEASATPDFRYALSDEVVNELRLDLKERRIRYFAGRSQTVVRTLALDGVLDARWQNRSVVAASFSPDGRTLAIAHQETRTGRARIQLRDGRGGNPLAVLPPTACPTLPEGPKDLVPCPVHLAFRPDGRLLAYGVSNPTQSLRQEKVFLWDVPDRRITGSLSVARTDPEVPGAPGNPVNGILFHPDRRSLVISRLPQDEALEIWDLDRKSMTREIAGIGGDTLAVEPGGRTMATSHGQFLDLRSRRVLRRALTPGVTTMLAYSPNGRYLAAGDESGQVSIWDTAARQALGALPAAPARDGESRKVTALTFSPDGRTLAAAGKDGTLRLWDTDSNRPLGSSLPTAGGAVLSLAFSPDGGVLYAAGEHVPLQAYAVAPRQVATAVCRRAGALSRADWKAHIPAVPYHRAC</sequence>